<name>A0A9P0G0X8_CHRIL</name>
<dbReference type="PROSITE" id="PS51290">
    <property type="entry name" value="CRIC"/>
    <property type="match status" value="1"/>
</dbReference>
<feature type="compositionally biased region" description="Polar residues" evidence="2">
    <location>
        <begin position="361"/>
        <end position="381"/>
    </location>
</feature>
<evidence type="ECO:0000259" key="4">
    <source>
        <dbReference type="PROSITE" id="PS50106"/>
    </source>
</evidence>
<gene>
    <name evidence="6" type="ORF">CINC_LOCUS12371</name>
</gene>
<dbReference type="Pfam" id="PF00595">
    <property type="entry name" value="PDZ"/>
    <property type="match status" value="1"/>
</dbReference>
<evidence type="ECO:0000259" key="3">
    <source>
        <dbReference type="PROSITE" id="PS50105"/>
    </source>
</evidence>
<feature type="compositionally biased region" description="Pro residues" evidence="2">
    <location>
        <begin position="307"/>
        <end position="323"/>
    </location>
</feature>
<accession>A0A9P0G0X8</accession>
<dbReference type="SMART" id="SM00228">
    <property type="entry name" value="PDZ"/>
    <property type="match status" value="1"/>
</dbReference>
<evidence type="ECO:0000259" key="5">
    <source>
        <dbReference type="PROSITE" id="PS51290"/>
    </source>
</evidence>
<dbReference type="SUPFAM" id="SSF47769">
    <property type="entry name" value="SAM/Pointed domain"/>
    <property type="match status" value="1"/>
</dbReference>
<evidence type="ECO:0000256" key="1">
    <source>
        <dbReference type="ARBA" id="ARBA00009498"/>
    </source>
</evidence>
<dbReference type="PROSITE" id="PS50105">
    <property type="entry name" value="SAM_DOMAIN"/>
    <property type="match status" value="1"/>
</dbReference>
<evidence type="ECO:0008006" key="8">
    <source>
        <dbReference type="Google" id="ProtNLM"/>
    </source>
</evidence>
<dbReference type="InterPro" id="IPR001660">
    <property type="entry name" value="SAM"/>
</dbReference>
<dbReference type="InterPro" id="IPR013761">
    <property type="entry name" value="SAM/pointed_sf"/>
</dbReference>
<feature type="domain" description="SAM" evidence="3">
    <location>
        <begin position="11"/>
        <end position="76"/>
    </location>
</feature>
<dbReference type="PANTHER" id="PTHR12844:SF42">
    <property type="entry name" value="CONNECTOR ENHANCER OF KSR PROTEIN CNK"/>
    <property type="match status" value="1"/>
</dbReference>
<dbReference type="OrthoDB" id="74412at2759"/>
<dbReference type="InterPro" id="IPR017874">
    <property type="entry name" value="CRIC_domain"/>
</dbReference>
<sequence>MPITSLNVAEWTVEQVADWLSGLGPTVARYVPALRERGLDGAKLLTLRCDDLDYLGMHIIGHQELLLEAVEHLRNFQYEVSRECVQQLALRVSVVATTLARALRHHPDARLETQTLADVARTVHAVKPLVCWLDRWSLAGGGAAPLLARKAMLLQLSLEAATCAQRDRFAEQPARAVAAAAATTAATADYIIQDVSDPMILQPASLDTVLLRQGSKPLGFDVVPSFCGHHQLADIRFGSPAHASGAVHDGDEIVQVGGRCVIGWSGEAVVGLCAAAGAELALRLRRRGARPALAPALRARLRSRAPRAPPPAPRAPSPPPPTPTARRCPRPPRPHSCTRTSTTPGCTRPSRARRCRGGTRSAATVPSTSDPVTPLNSFGKN</sequence>
<dbReference type="PANTHER" id="PTHR12844">
    <property type="entry name" value="CONNECTOR ENCHANCER OF KINASE SUPPRESSOR OF RAS"/>
    <property type="match status" value="1"/>
</dbReference>
<dbReference type="InterPro" id="IPR036034">
    <property type="entry name" value="PDZ_sf"/>
</dbReference>
<dbReference type="Pfam" id="PF00536">
    <property type="entry name" value="SAM_1"/>
    <property type="match status" value="1"/>
</dbReference>
<feature type="domain" description="PDZ" evidence="4">
    <location>
        <begin position="208"/>
        <end position="288"/>
    </location>
</feature>
<comment type="similarity">
    <text evidence="1">Belongs to the CNKSR family.</text>
</comment>
<organism evidence="6 7">
    <name type="scientific">Chrysodeixis includens</name>
    <name type="common">Soybean looper</name>
    <name type="synonym">Pseudoplusia includens</name>
    <dbReference type="NCBI Taxonomy" id="689277"/>
    <lineage>
        <taxon>Eukaryota</taxon>
        <taxon>Metazoa</taxon>
        <taxon>Ecdysozoa</taxon>
        <taxon>Arthropoda</taxon>
        <taxon>Hexapoda</taxon>
        <taxon>Insecta</taxon>
        <taxon>Pterygota</taxon>
        <taxon>Neoptera</taxon>
        <taxon>Endopterygota</taxon>
        <taxon>Lepidoptera</taxon>
        <taxon>Glossata</taxon>
        <taxon>Ditrysia</taxon>
        <taxon>Noctuoidea</taxon>
        <taxon>Noctuidae</taxon>
        <taxon>Plusiinae</taxon>
        <taxon>Chrysodeixis</taxon>
    </lineage>
</organism>
<dbReference type="AlphaFoldDB" id="A0A9P0G0X8"/>
<protein>
    <recommendedName>
        <fullName evidence="8">Connector enhancer of kinase suppressor of ras 3</fullName>
    </recommendedName>
</protein>
<feature type="domain" description="CRIC" evidence="5">
    <location>
        <begin position="75"/>
        <end position="171"/>
    </location>
</feature>
<dbReference type="Proteomes" id="UP001154114">
    <property type="component" value="Chromosome 8"/>
</dbReference>
<keyword evidence="7" id="KW-1185">Reference proteome</keyword>
<feature type="region of interest" description="Disordered" evidence="2">
    <location>
        <begin position="298"/>
        <end position="381"/>
    </location>
</feature>
<evidence type="ECO:0000313" key="6">
    <source>
        <dbReference type="EMBL" id="CAH0626885.1"/>
    </source>
</evidence>
<dbReference type="InterPro" id="IPR001478">
    <property type="entry name" value="PDZ"/>
</dbReference>
<dbReference type="PROSITE" id="PS50106">
    <property type="entry name" value="PDZ"/>
    <property type="match status" value="1"/>
</dbReference>
<evidence type="ECO:0000313" key="7">
    <source>
        <dbReference type="Proteomes" id="UP001154114"/>
    </source>
</evidence>
<evidence type="ECO:0000256" key="2">
    <source>
        <dbReference type="SAM" id="MobiDB-lite"/>
    </source>
</evidence>
<dbReference type="EMBL" id="LR824011">
    <property type="protein sequence ID" value="CAH0626885.1"/>
    <property type="molecule type" value="Genomic_DNA"/>
</dbReference>
<dbReference type="Gene3D" id="2.30.42.10">
    <property type="match status" value="1"/>
</dbReference>
<dbReference type="InterPro" id="IPR051566">
    <property type="entry name" value="CNKSR"/>
</dbReference>
<reference evidence="6" key="1">
    <citation type="submission" date="2021-12" db="EMBL/GenBank/DDBJ databases">
        <authorList>
            <person name="King R."/>
        </authorList>
    </citation>
    <scope>NUCLEOTIDE SEQUENCE</scope>
</reference>
<dbReference type="SMART" id="SM00454">
    <property type="entry name" value="SAM"/>
    <property type="match status" value="1"/>
</dbReference>
<proteinExistence type="inferred from homology"/>
<dbReference type="Gene3D" id="1.10.150.50">
    <property type="entry name" value="Transcription Factor, Ets-1"/>
    <property type="match status" value="1"/>
</dbReference>
<dbReference type="SUPFAM" id="SSF50156">
    <property type="entry name" value="PDZ domain-like"/>
    <property type="match status" value="1"/>
</dbReference>